<dbReference type="PANTHER" id="PTHR48111:SF4">
    <property type="entry name" value="DNA-BINDING DUAL TRANSCRIPTIONAL REGULATOR OMPR"/>
    <property type="match status" value="1"/>
</dbReference>
<dbReference type="InterPro" id="IPR001867">
    <property type="entry name" value="OmpR/PhoB-type_DNA-bd"/>
</dbReference>
<dbReference type="InterPro" id="IPR016032">
    <property type="entry name" value="Sig_transdc_resp-reg_C-effctor"/>
</dbReference>
<dbReference type="EMBL" id="JBELQE010000031">
    <property type="protein sequence ID" value="MER2249226.1"/>
    <property type="molecule type" value="Genomic_DNA"/>
</dbReference>
<organism evidence="10 11">
    <name type="scientific">Methylorubrum podarium</name>
    <dbReference type="NCBI Taxonomy" id="200476"/>
    <lineage>
        <taxon>Bacteria</taxon>
        <taxon>Pseudomonadati</taxon>
        <taxon>Pseudomonadota</taxon>
        <taxon>Alphaproteobacteria</taxon>
        <taxon>Hyphomicrobiales</taxon>
        <taxon>Methylobacteriaceae</taxon>
        <taxon>Methylorubrum</taxon>
    </lineage>
</organism>
<evidence type="ECO:0000256" key="2">
    <source>
        <dbReference type="ARBA" id="ARBA00023012"/>
    </source>
</evidence>
<dbReference type="SMART" id="SM00448">
    <property type="entry name" value="REC"/>
    <property type="match status" value="1"/>
</dbReference>
<keyword evidence="1 6" id="KW-0597">Phosphoprotein</keyword>
<dbReference type="Gene3D" id="3.40.50.2300">
    <property type="match status" value="1"/>
</dbReference>
<dbReference type="InterPro" id="IPR001789">
    <property type="entry name" value="Sig_transdc_resp-reg_receiver"/>
</dbReference>
<proteinExistence type="predicted"/>
<evidence type="ECO:0000256" key="7">
    <source>
        <dbReference type="PROSITE-ProRule" id="PRU01091"/>
    </source>
</evidence>
<reference evidence="10 11" key="1">
    <citation type="submission" date="2024-06" db="EMBL/GenBank/DDBJ databases">
        <authorList>
            <person name="Campbell A.G."/>
        </authorList>
    </citation>
    <scope>NUCLEOTIDE SEQUENCE [LARGE SCALE GENOMIC DNA]</scope>
    <source>
        <strain evidence="10 11">EM12</strain>
    </source>
</reference>
<dbReference type="SUPFAM" id="SSF52172">
    <property type="entry name" value="CheY-like"/>
    <property type="match status" value="1"/>
</dbReference>
<dbReference type="CDD" id="cd00383">
    <property type="entry name" value="trans_reg_C"/>
    <property type="match status" value="1"/>
</dbReference>
<dbReference type="InterPro" id="IPR011006">
    <property type="entry name" value="CheY-like_superfamily"/>
</dbReference>
<accession>A0ABV1QIJ7</accession>
<sequence>MTEILVACDRASPQVGHEIETLFREAGYKVYQAPACKNLLAGRGADADLVIIDATRDGRRGLCLASSYRTASSVGIVVIHHADADADLVQTLEVGADDVLVQPFRHRELLARVKSLLRRMNLDKGDQLAGKARRGIQFKGWFLDLERRQLVCEATGGCVPLTTAEYNMLTVFAQNSCRVLSRDDLSIMALGRPHSMMARSLDAQVARLRKRLSTNKPGIAYIKSVRSVGYIFCNRTYDVY</sequence>
<feature type="DNA-binding region" description="OmpR/PhoB-type" evidence="7">
    <location>
        <begin position="133"/>
        <end position="234"/>
    </location>
</feature>
<dbReference type="Pfam" id="PF00072">
    <property type="entry name" value="Response_reg"/>
    <property type="match status" value="1"/>
</dbReference>
<dbReference type="InterPro" id="IPR039420">
    <property type="entry name" value="WalR-like"/>
</dbReference>
<dbReference type="Proteomes" id="UP001480955">
    <property type="component" value="Unassembled WGS sequence"/>
</dbReference>
<dbReference type="PANTHER" id="PTHR48111">
    <property type="entry name" value="REGULATOR OF RPOS"/>
    <property type="match status" value="1"/>
</dbReference>
<dbReference type="Pfam" id="PF00486">
    <property type="entry name" value="Trans_reg_C"/>
    <property type="match status" value="1"/>
</dbReference>
<feature type="domain" description="Response regulatory" evidence="8">
    <location>
        <begin position="5"/>
        <end position="117"/>
    </location>
</feature>
<evidence type="ECO:0000313" key="10">
    <source>
        <dbReference type="EMBL" id="MER2249226.1"/>
    </source>
</evidence>
<evidence type="ECO:0000313" key="11">
    <source>
        <dbReference type="Proteomes" id="UP001480955"/>
    </source>
</evidence>
<keyword evidence="5" id="KW-0804">Transcription</keyword>
<dbReference type="InterPro" id="IPR036388">
    <property type="entry name" value="WH-like_DNA-bd_sf"/>
</dbReference>
<gene>
    <name evidence="10" type="ORF">ABS772_04785</name>
</gene>
<protein>
    <submittedName>
        <fullName evidence="10">Response regulator transcription factor</fullName>
    </submittedName>
</protein>
<evidence type="ECO:0000256" key="4">
    <source>
        <dbReference type="ARBA" id="ARBA00023125"/>
    </source>
</evidence>
<feature type="modified residue" description="4-aspartylphosphate" evidence="6">
    <location>
        <position position="53"/>
    </location>
</feature>
<dbReference type="SUPFAM" id="SSF46894">
    <property type="entry name" value="C-terminal effector domain of the bipartite response regulators"/>
    <property type="match status" value="1"/>
</dbReference>
<keyword evidence="11" id="KW-1185">Reference proteome</keyword>
<evidence type="ECO:0000256" key="3">
    <source>
        <dbReference type="ARBA" id="ARBA00023015"/>
    </source>
</evidence>
<evidence type="ECO:0000256" key="6">
    <source>
        <dbReference type="PROSITE-ProRule" id="PRU00169"/>
    </source>
</evidence>
<comment type="caution">
    <text evidence="10">The sequence shown here is derived from an EMBL/GenBank/DDBJ whole genome shotgun (WGS) entry which is preliminary data.</text>
</comment>
<evidence type="ECO:0000256" key="1">
    <source>
        <dbReference type="ARBA" id="ARBA00022553"/>
    </source>
</evidence>
<evidence type="ECO:0000256" key="5">
    <source>
        <dbReference type="ARBA" id="ARBA00023163"/>
    </source>
</evidence>
<keyword evidence="2" id="KW-0902">Two-component regulatory system</keyword>
<dbReference type="PROSITE" id="PS50110">
    <property type="entry name" value="RESPONSE_REGULATORY"/>
    <property type="match status" value="1"/>
</dbReference>
<dbReference type="RefSeq" id="WP_238257636.1">
    <property type="nucleotide sequence ID" value="NZ_BPRD01000488.1"/>
</dbReference>
<feature type="domain" description="OmpR/PhoB-type" evidence="9">
    <location>
        <begin position="133"/>
        <end position="234"/>
    </location>
</feature>
<keyword evidence="4 7" id="KW-0238">DNA-binding</keyword>
<keyword evidence="3" id="KW-0805">Transcription regulation</keyword>
<dbReference type="Gene3D" id="1.10.10.10">
    <property type="entry name" value="Winged helix-like DNA-binding domain superfamily/Winged helix DNA-binding domain"/>
    <property type="match status" value="1"/>
</dbReference>
<dbReference type="PROSITE" id="PS51755">
    <property type="entry name" value="OMPR_PHOB"/>
    <property type="match status" value="1"/>
</dbReference>
<evidence type="ECO:0000259" key="8">
    <source>
        <dbReference type="PROSITE" id="PS50110"/>
    </source>
</evidence>
<evidence type="ECO:0000259" key="9">
    <source>
        <dbReference type="PROSITE" id="PS51755"/>
    </source>
</evidence>
<dbReference type="SMART" id="SM00862">
    <property type="entry name" value="Trans_reg_C"/>
    <property type="match status" value="1"/>
</dbReference>
<name>A0ABV1QIJ7_9HYPH</name>